<keyword evidence="8" id="KW-1185">Reference proteome</keyword>
<keyword evidence="3" id="KW-0443">Lipid metabolism</keyword>
<dbReference type="SUPFAM" id="SSF52151">
    <property type="entry name" value="FabD/lysophospholipase-like"/>
    <property type="match status" value="1"/>
</dbReference>
<feature type="non-terminal residue" evidence="7">
    <location>
        <position position="1"/>
    </location>
</feature>
<evidence type="ECO:0000256" key="2">
    <source>
        <dbReference type="ARBA" id="ARBA00022963"/>
    </source>
</evidence>
<name>A0A9P6IWI9_9FUNG</name>
<evidence type="ECO:0000256" key="5">
    <source>
        <dbReference type="SAM" id="MobiDB-lite"/>
    </source>
</evidence>
<protein>
    <recommendedName>
        <fullName evidence="6">PNPLA domain-containing protein</fullName>
    </recommendedName>
</protein>
<feature type="region of interest" description="Disordered" evidence="5">
    <location>
        <begin position="296"/>
        <end position="454"/>
    </location>
</feature>
<evidence type="ECO:0000313" key="7">
    <source>
        <dbReference type="EMBL" id="KAF9951061.1"/>
    </source>
</evidence>
<dbReference type="InterPro" id="IPR002641">
    <property type="entry name" value="PNPLA_dom"/>
</dbReference>
<feature type="compositionally biased region" description="Low complexity" evidence="5">
    <location>
        <begin position="301"/>
        <end position="312"/>
    </location>
</feature>
<organism evidence="7 8">
    <name type="scientific">Modicella reniformis</name>
    <dbReference type="NCBI Taxonomy" id="1440133"/>
    <lineage>
        <taxon>Eukaryota</taxon>
        <taxon>Fungi</taxon>
        <taxon>Fungi incertae sedis</taxon>
        <taxon>Mucoromycota</taxon>
        <taxon>Mortierellomycotina</taxon>
        <taxon>Mortierellomycetes</taxon>
        <taxon>Mortierellales</taxon>
        <taxon>Mortierellaceae</taxon>
        <taxon>Modicella</taxon>
    </lineage>
</organism>
<evidence type="ECO:0000256" key="4">
    <source>
        <dbReference type="PROSITE-ProRule" id="PRU01161"/>
    </source>
</evidence>
<dbReference type="PANTHER" id="PTHR14226:SF10">
    <property type="entry name" value="TRIACYLGLYCEROL LIPASE 4-RELATED"/>
    <property type="match status" value="1"/>
</dbReference>
<feature type="region of interest" description="Disordered" evidence="5">
    <location>
        <begin position="260"/>
        <end position="282"/>
    </location>
</feature>
<dbReference type="Proteomes" id="UP000749646">
    <property type="component" value="Unassembled WGS sequence"/>
</dbReference>
<dbReference type="Gene3D" id="3.40.1090.10">
    <property type="entry name" value="Cytosolic phospholipase A2 catalytic domain"/>
    <property type="match status" value="1"/>
</dbReference>
<dbReference type="GO" id="GO:0052689">
    <property type="term" value="F:carboxylic ester hydrolase activity"/>
    <property type="evidence" value="ECO:0007669"/>
    <property type="project" value="UniProtKB-ARBA"/>
</dbReference>
<dbReference type="OrthoDB" id="10049244at2759"/>
<feature type="compositionally biased region" description="Low complexity" evidence="5">
    <location>
        <begin position="441"/>
        <end position="450"/>
    </location>
</feature>
<feature type="region of interest" description="Disordered" evidence="5">
    <location>
        <begin position="475"/>
        <end position="501"/>
    </location>
</feature>
<keyword evidence="1" id="KW-0378">Hydrolase</keyword>
<keyword evidence="2" id="KW-0442">Lipid degradation</keyword>
<evidence type="ECO:0000313" key="8">
    <source>
        <dbReference type="Proteomes" id="UP000749646"/>
    </source>
</evidence>
<dbReference type="Pfam" id="PF01734">
    <property type="entry name" value="Patatin"/>
    <property type="match status" value="1"/>
</dbReference>
<evidence type="ECO:0000256" key="1">
    <source>
        <dbReference type="ARBA" id="ARBA00022801"/>
    </source>
</evidence>
<dbReference type="GO" id="GO:0016298">
    <property type="term" value="F:lipase activity"/>
    <property type="evidence" value="ECO:0007669"/>
    <property type="project" value="UniProtKB-ARBA"/>
</dbReference>
<evidence type="ECO:0000256" key="3">
    <source>
        <dbReference type="ARBA" id="ARBA00023098"/>
    </source>
</evidence>
<dbReference type="AlphaFoldDB" id="A0A9P6IWI9"/>
<reference evidence="7" key="1">
    <citation type="journal article" date="2020" name="Fungal Divers.">
        <title>Resolving the Mortierellaceae phylogeny through synthesis of multi-gene phylogenetics and phylogenomics.</title>
        <authorList>
            <person name="Vandepol N."/>
            <person name="Liber J."/>
            <person name="Desiro A."/>
            <person name="Na H."/>
            <person name="Kennedy M."/>
            <person name="Barry K."/>
            <person name="Grigoriev I.V."/>
            <person name="Miller A.N."/>
            <person name="O'Donnell K."/>
            <person name="Stajich J.E."/>
            <person name="Bonito G."/>
        </authorList>
    </citation>
    <scope>NUCLEOTIDE SEQUENCE</scope>
    <source>
        <strain evidence="7">MES-2147</strain>
    </source>
</reference>
<accession>A0A9P6IWI9</accession>
<evidence type="ECO:0000259" key="6">
    <source>
        <dbReference type="PROSITE" id="PS51635"/>
    </source>
</evidence>
<feature type="compositionally biased region" description="Polar residues" evidence="5">
    <location>
        <begin position="364"/>
        <end position="386"/>
    </location>
</feature>
<dbReference type="PANTHER" id="PTHR14226">
    <property type="entry name" value="NEUROPATHY TARGET ESTERASE/SWISS CHEESE D.MELANOGASTER"/>
    <property type="match status" value="1"/>
</dbReference>
<feature type="compositionally biased region" description="Polar residues" evidence="5">
    <location>
        <begin position="394"/>
        <end position="433"/>
    </location>
</feature>
<feature type="domain" description="PNPLA" evidence="6">
    <location>
        <begin position="1"/>
        <end position="111"/>
    </location>
</feature>
<dbReference type="GO" id="GO:0046486">
    <property type="term" value="P:glycerolipid metabolic process"/>
    <property type="evidence" value="ECO:0007669"/>
    <property type="project" value="UniProtKB-ARBA"/>
</dbReference>
<dbReference type="EMBL" id="JAAAHW010007120">
    <property type="protein sequence ID" value="KAF9951061.1"/>
    <property type="molecule type" value="Genomic_DNA"/>
</dbReference>
<dbReference type="InterPro" id="IPR050301">
    <property type="entry name" value="NTE"/>
</dbReference>
<gene>
    <name evidence="7" type="ORF">BGZ65_006214</name>
</gene>
<dbReference type="PROSITE" id="PS51635">
    <property type="entry name" value="PNPLA"/>
    <property type="match status" value="1"/>
</dbReference>
<sequence>ALFDAQVLKAALKDNIGDVTFQEAYNRTRRILNITVSTSATFEMPRLLNYLTAPNVLIWSAVATSCAAPFVYNSAPLMAKDKNGDEVQWNPSRYHWIDGSVDGDLPMNKLSELFNVNHFIVCQVNPYVVPFLQNSLARSPTNRLLGWMLYQTRSELQHRMNQLSILGVMPELIHKVQAIVSQRYYGDITIVPDFGIDDYLKIVSNPTIQFLVDATLKGERATWPKISIIKNHCSIEHCLDDILYRLRLRRLEAYRADPQASLAHSKMSSENAPPPPARTVSSNVTVLRSSASAYFGSLGRSSSSPASPTSSAIRMSRSGSPMGRLDLNLTRTTTRNVKDGEEATSTTGNEGKMDVEGSSDALHATSSDDISSSGRATNGIVTNGSIHSKPPLNRANSYNGTTVHSQASSPLTMRNSTKTSASSNAMSLGITNKPSTRHRSSFGSSSGYPSQRPLPINYERESVNRLLEIKLINNPFSQRARPTGADPRSVDQSLVLSPFPW</sequence>
<comment type="caution">
    <text evidence="4">Lacks conserved residue(s) required for the propagation of feature annotation.</text>
</comment>
<dbReference type="GO" id="GO:0016042">
    <property type="term" value="P:lipid catabolic process"/>
    <property type="evidence" value="ECO:0007669"/>
    <property type="project" value="UniProtKB-KW"/>
</dbReference>
<proteinExistence type="predicted"/>
<dbReference type="InterPro" id="IPR016035">
    <property type="entry name" value="Acyl_Trfase/lysoPLipase"/>
</dbReference>
<comment type="caution">
    <text evidence="7">The sequence shown here is derived from an EMBL/GenBank/DDBJ whole genome shotgun (WGS) entry which is preliminary data.</text>
</comment>